<gene>
    <name evidence="2" type="ORF">L596_002021</name>
</gene>
<comment type="caution">
    <text evidence="2">The sequence shown here is derived from an EMBL/GenBank/DDBJ whole genome shotgun (WGS) entry which is preliminary data.</text>
</comment>
<proteinExistence type="predicted"/>
<dbReference type="Proteomes" id="UP000298663">
    <property type="component" value="Unassembled WGS sequence"/>
</dbReference>
<keyword evidence="1" id="KW-0732">Signal</keyword>
<evidence type="ECO:0000313" key="2">
    <source>
        <dbReference type="EMBL" id="TMS34424.1"/>
    </source>
</evidence>
<name>A0A4U8UMY7_STECR</name>
<protein>
    <recommendedName>
        <fullName evidence="4">SXP/RAL-2 family protein Ani s 5-like cation-binding domain-containing protein</fullName>
    </recommendedName>
</protein>
<reference evidence="2 3" key="2">
    <citation type="journal article" date="2019" name="G3 (Bethesda)">
        <title>Hybrid Assembly of the Genome of the Entomopathogenic Nematode Steinernema carpocapsae Identifies the X-Chromosome.</title>
        <authorList>
            <person name="Serra L."/>
            <person name="Macchietto M."/>
            <person name="Macias-Munoz A."/>
            <person name="McGill C.J."/>
            <person name="Rodriguez I.M."/>
            <person name="Rodriguez B."/>
            <person name="Murad R."/>
            <person name="Mortazavi A."/>
        </authorList>
    </citation>
    <scope>NUCLEOTIDE SEQUENCE [LARGE SCALE GENOMIC DNA]</scope>
    <source>
        <strain evidence="2 3">ALL</strain>
    </source>
</reference>
<sequence length="93" mass="10103">MRSLAVIGAVALVLVALLPSGGQAKPAGAVFSKELDKILSSLSPRSQQVIIDLINIDQGKLSPDERKRQMRGVMAKLDRGVLEELFQLYKTTL</sequence>
<dbReference type="AlphaFoldDB" id="A0A4U8UMY7"/>
<dbReference type="OrthoDB" id="10422032at2759"/>
<evidence type="ECO:0000256" key="1">
    <source>
        <dbReference type="SAM" id="SignalP"/>
    </source>
</evidence>
<keyword evidence="3" id="KW-1185">Reference proteome</keyword>
<evidence type="ECO:0000313" key="3">
    <source>
        <dbReference type="Proteomes" id="UP000298663"/>
    </source>
</evidence>
<dbReference type="EMBL" id="AZBU02000001">
    <property type="protein sequence ID" value="TMS34424.1"/>
    <property type="molecule type" value="Genomic_DNA"/>
</dbReference>
<feature type="signal peptide" evidence="1">
    <location>
        <begin position="1"/>
        <end position="24"/>
    </location>
</feature>
<feature type="chain" id="PRO_5020415585" description="SXP/RAL-2 family protein Ani s 5-like cation-binding domain-containing protein" evidence="1">
    <location>
        <begin position="25"/>
        <end position="93"/>
    </location>
</feature>
<evidence type="ECO:0008006" key="4">
    <source>
        <dbReference type="Google" id="ProtNLM"/>
    </source>
</evidence>
<organism evidence="2 3">
    <name type="scientific">Steinernema carpocapsae</name>
    <name type="common">Entomopathogenic nematode</name>
    <dbReference type="NCBI Taxonomy" id="34508"/>
    <lineage>
        <taxon>Eukaryota</taxon>
        <taxon>Metazoa</taxon>
        <taxon>Ecdysozoa</taxon>
        <taxon>Nematoda</taxon>
        <taxon>Chromadorea</taxon>
        <taxon>Rhabditida</taxon>
        <taxon>Tylenchina</taxon>
        <taxon>Panagrolaimomorpha</taxon>
        <taxon>Strongyloidoidea</taxon>
        <taxon>Steinernematidae</taxon>
        <taxon>Steinernema</taxon>
    </lineage>
</organism>
<accession>A0A4U8UMY7</accession>
<reference evidence="2 3" key="1">
    <citation type="journal article" date="2015" name="Genome Biol.">
        <title>Comparative genomics of Steinernema reveals deeply conserved gene regulatory networks.</title>
        <authorList>
            <person name="Dillman A.R."/>
            <person name="Macchietto M."/>
            <person name="Porter C.F."/>
            <person name="Rogers A."/>
            <person name="Williams B."/>
            <person name="Antoshechkin I."/>
            <person name="Lee M.M."/>
            <person name="Goodwin Z."/>
            <person name="Lu X."/>
            <person name="Lewis E.E."/>
            <person name="Goodrich-Blair H."/>
            <person name="Stock S.P."/>
            <person name="Adams B.J."/>
            <person name="Sternberg P.W."/>
            <person name="Mortazavi A."/>
        </authorList>
    </citation>
    <scope>NUCLEOTIDE SEQUENCE [LARGE SCALE GENOMIC DNA]</scope>
    <source>
        <strain evidence="2 3">ALL</strain>
    </source>
</reference>